<keyword evidence="3" id="KW-0808">Transferase</keyword>
<dbReference type="Pfam" id="PF01757">
    <property type="entry name" value="Acyl_transf_3"/>
    <property type="match status" value="1"/>
</dbReference>
<dbReference type="PANTHER" id="PTHR23028:SF131">
    <property type="entry name" value="BLR2367 PROTEIN"/>
    <property type="match status" value="1"/>
</dbReference>
<keyword evidence="1" id="KW-1133">Transmembrane helix</keyword>
<dbReference type="PANTHER" id="PTHR23028">
    <property type="entry name" value="ACETYLTRANSFERASE"/>
    <property type="match status" value="1"/>
</dbReference>
<feature type="transmembrane region" description="Helical" evidence="1">
    <location>
        <begin position="12"/>
        <end position="33"/>
    </location>
</feature>
<keyword evidence="4" id="KW-1185">Reference proteome</keyword>
<name>A0A5M6CKJ4_9BACT</name>
<evidence type="ECO:0000259" key="2">
    <source>
        <dbReference type="Pfam" id="PF01757"/>
    </source>
</evidence>
<feature type="domain" description="Acyltransferase 3" evidence="2">
    <location>
        <begin position="6"/>
        <end position="345"/>
    </location>
</feature>
<accession>A0A5M6CKJ4</accession>
<dbReference type="Proteomes" id="UP000323632">
    <property type="component" value="Unassembled WGS sequence"/>
</dbReference>
<dbReference type="EMBL" id="VWSH01000003">
    <property type="protein sequence ID" value="KAA5533649.1"/>
    <property type="molecule type" value="Genomic_DNA"/>
</dbReference>
<keyword evidence="1" id="KW-0472">Membrane</keyword>
<feature type="transmembrane region" description="Helical" evidence="1">
    <location>
        <begin position="301"/>
        <end position="322"/>
    </location>
</feature>
<evidence type="ECO:0000313" key="3">
    <source>
        <dbReference type="EMBL" id="KAA5533649.1"/>
    </source>
</evidence>
<sequence>MKNKINSIQYLRAIAVLLVVFNHLFFIRDYIGIKREASMLNLQGFGAIGVDIFFVISGFIITYTASQKKGIEGAIDFAKKRFIRIAPCYYIASSFLVLRIAISHFFHAASTADTLNTSTLLKTVTILPVFDKGFFQTPILLVGWTLSFELLFYVIFSLLILFTLKNRETYLLAIIVLLGLTGTIFPVHQVQLKFITNPIILEFAFGVLICIMYRKIKAVSFNINVGILIVSLLMFLALILFGYGDIRLVYKITDGDLAPLRVLLWGIPSAFFAASIIFIGKSNPYKIRENRLLLFIGEASYSLYLVHEYSFSFLTRVIIYFHLQQMNIILFIAISIMTALLSGALFHIIIERPLIRWLNKIFISKKKHERILSLH</sequence>
<evidence type="ECO:0000313" key="4">
    <source>
        <dbReference type="Proteomes" id="UP000323632"/>
    </source>
</evidence>
<feature type="transmembrane region" description="Helical" evidence="1">
    <location>
        <begin position="328"/>
        <end position="350"/>
    </location>
</feature>
<feature type="transmembrane region" description="Helical" evidence="1">
    <location>
        <begin position="263"/>
        <end position="280"/>
    </location>
</feature>
<reference evidence="3 4" key="1">
    <citation type="submission" date="2019-09" db="EMBL/GenBank/DDBJ databases">
        <title>Genome sequence and assembly of Taibaiella sp.</title>
        <authorList>
            <person name="Chhetri G."/>
        </authorList>
    </citation>
    <scope>NUCLEOTIDE SEQUENCE [LARGE SCALE GENOMIC DNA]</scope>
    <source>
        <strain evidence="3 4">KVB11</strain>
    </source>
</reference>
<organism evidence="3 4">
    <name type="scientific">Taibaiella lutea</name>
    <dbReference type="NCBI Taxonomy" id="2608001"/>
    <lineage>
        <taxon>Bacteria</taxon>
        <taxon>Pseudomonadati</taxon>
        <taxon>Bacteroidota</taxon>
        <taxon>Chitinophagia</taxon>
        <taxon>Chitinophagales</taxon>
        <taxon>Chitinophagaceae</taxon>
        <taxon>Taibaiella</taxon>
    </lineage>
</organism>
<dbReference type="RefSeq" id="WP_150033396.1">
    <property type="nucleotide sequence ID" value="NZ_VWSH01000003.1"/>
</dbReference>
<dbReference type="InterPro" id="IPR050879">
    <property type="entry name" value="Acyltransferase_3"/>
</dbReference>
<dbReference type="GO" id="GO:0000271">
    <property type="term" value="P:polysaccharide biosynthetic process"/>
    <property type="evidence" value="ECO:0007669"/>
    <property type="project" value="TreeGrafter"/>
</dbReference>
<comment type="caution">
    <text evidence="3">The sequence shown here is derived from an EMBL/GenBank/DDBJ whole genome shotgun (WGS) entry which is preliminary data.</text>
</comment>
<dbReference type="AlphaFoldDB" id="A0A5M6CKJ4"/>
<feature type="transmembrane region" description="Helical" evidence="1">
    <location>
        <begin position="45"/>
        <end position="66"/>
    </location>
</feature>
<dbReference type="GO" id="GO:0016747">
    <property type="term" value="F:acyltransferase activity, transferring groups other than amino-acyl groups"/>
    <property type="evidence" value="ECO:0007669"/>
    <property type="project" value="InterPro"/>
</dbReference>
<proteinExistence type="predicted"/>
<keyword evidence="3" id="KW-0012">Acyltransferase</keyword>
<feature type="transmembrane region" description="Helical" evidence="1">
    <location>
        <begin position="194"/>
        <end position="213"/>
    </location>
</feature>
<dbReference type="InterPro" id="IPR002656">
    <property type="entry name" value="Acyl_transf_3_dom"/>
</dbReference>
<feature type="transmembrane region" description="Helical" evidence="1">
    <location>
        <begin position="225"/>
        <end position="243"/>
    </location>
</feature>
<feature type="transmembrane region" description="Helical" evidence="1">
    <location>
        <begin position="169"/>
        <end position="188"/>
    </location>
</feature>
<feature type="transmembrane region" description="Helical" evidence="1">
    <location>
        <begin position="139"/>
        <end position="162"/>
    </location>
</feature>
<gene>
    <name evidence="3" type="ORF">F0919_14020</name>
</gene>
<evidence type="ECO:0000256" key="1">
    <source>
        <dbReference type="SAM" id="Phobius"/>
    </source>
</evidence>
<dbReference type="GO" id="GO:0016020">
    <property type="term" value="C:membrane"/>
    <property type="evidence" value="ECO:0007669"/>
    <property type="project" value="TreeGrafter"/>
</dbReference>
<keyword evidence="1" id="KW-0812">Transmembrane</keyword>
<feature type="transmembrane region" description="Helical" evidence="1">
    <location>
        <begin position="87"/>
        <end position="106"/>
    </location>
</feature>
<protein>
    <submittedName>
        <fullName evidence="3">Acyltransferase</fullName>
    </submittedName>
</protein>